<reference evidence="1 2" key="1">
    <citation type="submission" date="2019-11" db="EMBL/GenBank/DDBJ databases">
        <title>Characterisation of Fundicoccus ignavus gen. nov. sp. nov., a novel genus of the family Aerococcaceae from bulk tank milk.</title>
        <authorList>
            <person name="Siebert A."/>
            <person name="Huptas C."/>
            <person name="Wenning M."/>
            <person name="Scherer S."/>
            <person name="Doll E.V."/>
        </authorList>
    </citation>
    <scope>NUCLEOTIDE SEQUENCE [LARGE SCALE GENOMIC DNA]</scope>
    <source>
        <strain evidence="1 2">DSM 109652</strain>
    </source>
</reference>
<comment type="caution">
    <text evidence="1">The sequence shown here is derived from an EMBL/GenBank/DDBJ whole genome shotgun (WGS) entry which is preliminary data.</text>
</comment>
<name>A0A844C0Y5_9LACT</name>
<evidence type="ECO:0000313" key="1">
    <source>
        <dbReference type="EMBL" id="MRJ46802.1"/>
    </source>
</evidence>
<dbReference type="InterPro" id="IPR013078">
    <property type="entry name" value="His_Pase_superF_clade-1"/>
</dbReference>
<dbReference type="Pfam" id="PF00300">
    <property type="entry name" value="His_Phos_1"/>
    <property type="match status" value="1"/>
</dbReference>
<dbReference type="SUPFAM" id="SSF53254">
    <property type="entry name" value="Phosphoglycerate mutase-like"/>
    <property type="match status" value="1"/>
</dbReference>
<protein>
    <submittedName>
        <fullName evidence="1">Phosphohistidine phosphatase</fullName>
    </submittedName>
</protein>
<dbReference type="CDD" id="cd07067">
    <property type="entry name" value="HP_PGM_like"/>
    <property type="match status" value="1"/>
</dbReference>
<sequence>MERKRKMEIILIRHEKAEALQEGKTDRERHLTDSGVLAMQAVVPALKAHLGTAPVLLWTSPAVRARETATVIIEALDLEPATEHDFIYTGEFAKFEAALVDLDVSDDAKLLIFGHEPTLSDWIHKLTGEHVKMKKGDMASLYLTSESPFTANYSGKI</sequence>
<gene>
    <name evidence="1" type="ORF">GF867_04355</name>
</gene>
<accession>A0A844C0Y5</accession>
<dbReference type="AlphaFoldDB" id="A0A844C0Y5"/>
<evidence type="ECO:0000313" key="2">
    <source>
        <dbReference type="Proteomes" id="UP000440066"/>
    </source>
</evidence>
<dbReference type="SMART" id="SM00855">
    <property type="entry name" value="PGAM"/>
    <property type="match status" value="1"/>
</dbReference>
<dbReference type="Gene3D" id="3.40.50.1240">
    <property type="entry name" value="Phosphoglycerate mutase-like"/>
    <property type="match status" value="1"/>
</dbReference>
<organism evidence="1 2">
    <name type="scientific">Fundicoccus ignavus</name>
    <dbReference type="NCBI Taxonomy" id="2664442"/>
    <lineage>
        <taxon>Bacteria</taxon>
        <taxon>Bacillati</taxon>
        <taxon>Bacillota</taxon>
        <taxon>Bacilli</taxon>
        <taxon>Lactobacillales</taxon>
        <taxon>Aerococcaceae</taxon>
        <taxon>Fundicoccus</taxon>
    </lineage>
</organism>
<dbReference type="Proteomes" id="UP000440066">
    <property type="component" value="Unassembled WGS sequence"/>
</dbReference>
<dbReference type="InterPro" id="IPR029033">
    <property type="entry name" value="His_PPase_superfam"/>
</dbReference>
<proteinExistence type="predicted"/>
<dbReference type="EMBL" id="WJQT01000004">
    <property type="protein sequence ID" value="MRJ46802.1"/>
    <property type="molecule type" value="Genomic_DNA"/>
</dbReference>